<dbReference type="SUPFAM" id="SSF52317">
    <property type="entry name" value="Class I glutamine amidotransferase-like"/>
    <property type="match status" value="1"/>
</dbReference>
<dbReference type="RefSeq" id="WP_266085511.1">
    <property type="nucleotide sequence ID" value="NZ_RKLV01000001.1"/>
</dbReference>
<evidence type="ECO:0000313" key="2">
    <source>
        <dbReference type="EMBL" id="MCX2817954.1"/>
    </source>
</evidence>
<organism evidence="2 3">
    <name type="scientific">Halorutilus salinus</name>
    <dbReference type="NCBI Taxonomy" id="2487751"/>
    <lineage>
        <taxon>Archaea</taxon>
        <taxon>Methanobacteriati</taxon>
        <taxon>Methanobacteriota</taxon>
        <taxon>Stenosarchaea group</taxon>
        <taxon>Halobacteria</taxon>
        <taxon>Halorutilales</taxon>
        <taxon>Halorutilaceae</taxon>
        <taxon>Halorutilus</taxon>
    </lineage>
</organism>
<evidence type="ECO:0000313" key="3">
    <source>
        <dbReference type="Proteomes" id="UP001149411"/>
    </source>
</evidence>
<dbReference type="AlphaFoldDB" id="A0A9Q4GFA8"/>
<dbReference type="PANTHER" id="PTHR42695">
    <property type="entry name" value="GLUTAMINE AMIDOTRANSFERASE YLR126C-RELATED"/>
    <property type="match status" value="1"/>
</dbReference>
<dbReference type="EMBL" id="RKLV01000001">
    <property type="protein sequence ID" value="MCX2817954.1"/>
    <property type="molecule type" value="Genomic_DNA"/>
</dbReference>
<dbReference type="PROSITE" id="PS51273">
    <property type="entry name" value="GATASE_TYPE_1"/>
    <property type="match status" value="1"/>
</dbReference>
<accession>A0A9Q4GFA8</accession>
<comment type="caution">
    <text evidence="2">The sequence shown here is derived from an EMBL/GenBank/DDBJ whole genome shotgun (WGS) entry which is preliminary data.</text>
</comment>
<dbReference type="GO" id="GO:0005829">
    <property type="term" value="C:cytosol"/>
    <property type="evidence" value="ECO:0007669"/>
    <property type="project" value="TreeGrafter"/>
</dbReference>
<reference evidence="2" key="1">
    <citation type="submission" date="2022-09" db="EMBL/GenBank/DDBJ databases">
        <title>Haloadaptaus new haloarchaeum isolated from saline soil.</title>
        <authorList>
            <person name="Duran-Viseras A."/>
            <person name="Sanchez-Porro C."/>
            <person name="Ventosa A."/>
        </authorList>
    </citation>
    <scope>NUCLEOTIDE SEQUENCE</scope>
    <source>
        <strain evidence="2">F3-133</strain>
    </source>
</reference>
<keyword evidence="3" id="KW-1185">Reference proteome</keyword>
<dbReference type="InterPro" id="IPR044992">
    <property type="entry name" value="ChyE-like"/>
</dbReference>
<gene>
    <name evidence="2" type="ORF">EGH25_01085</name>
</gene>
<dbReference type="Proteomes" id="UP001149411">
    <property type="component" value="Unassembled WGS sequence"/>
</dbReference>
<keyword evidence="2" id="KW-0315">Glutamine amidotransferase</keyword>
<sequence>MILVLENEVDLDERYLVDEITRYLPEHEVYDYAREGGQPDLTGVEGVIIGGSTAGVYDADRHVWMREQKRLVRELVDRRIPTLGVCFGHQIVNAALGGAVEDTGKRRAHLVRAELGDDPLFDGVTDTVPVLHSDRVTDAGDGMRVIGTAGYYDAFATRHTDAPVWTVQFHPEFTPRVKHLGNGWTDNHLSFEGSTATRTLRNFARLARETTDSSYRTALTRTD</sequence>
<dbReference type="InterPro" id="IPR029062">
    <property type="entry name" value="Class_I_gatase-like"/>
</dbReference>
<protein>
    <submittedName>
        <fullName evidence="2">Type 1 glutamine amidotransferase</fullName>
    </submittedName>
</protein>
<dbReference type="InterPro" id="IPR017926">
    <property type="entry name" value="GATASE"/>
</dbReference>
<feature type="domain" description="Glutamine amidotransferase" evidence="1">
    <location>
        <begin position="41"/>
        <end position="177"/>
    </location>
</feature>
<dbReference type="Gene3D" id="3.40.50.880">
    <property type="match status" value="1"/>
</dbReference>
<name>A0A9Q4GFA8_9EURY</name>
<dbReference type="PANTHER" id="PTHR42695:SF5">
    <property type="entry name" value="GLUTAMINE AMIDOTRANSFERASE YLR126C-RELATED"/>
    <property type="match status" value="1"/>
</dbReference>
<evidence type="ECO:0000259" key="1">
    <source>
        <dbReference type="Pfam" id="PF00117"/>
    </source>
</evidence>
<proteinExistence type="predicted"/>
<dbReference type="CDD" id="cd01741">
    <property type="entry name" value="GATase1_1"/>
    <property type="match status" value="1"/>
</dbReference>
<dbReference type="Pfam" id="PF00117">
    <property type="entry name" value="GATase"/>
    <property type="match status" value="1"/>
</dbReference>